<comment type="caution">
    <text evidence="1">The sequence shown here is derived from an EMBL/GenBank/DDBJ whole genome shotgun (WGS) entry which is preliminary data.</text>
</comment>
<organism evidence="1">
    <name type="scientific">hydrocarbon metagenome</name>
    <dbReference type="NCBI Taxonomy" id="938273"/>
    <lineage>
        <taxon>unclassified sequences</taxon>
        <taxon>metagenomes</taxon>
        <taxon>ecological metagenomes</taxon>
    </lineage>
</organism>
<name>A0A0W8F213_9ZZZZ</name>
<proteinExistence type="predicted"/>
<gene>
    <name evidence="1" type="ORF">ASZ90_015416</name>
</gene>
<dbReference type="AlphaFoldDB" id="A0A0W8F213"/>
<accession>A0A0W8F213</accession>
<dbReference type="EMBL" id="LNQE01001603">
    <property type="protein sequence ID" value="KUG14935.1"/>
    <property type="molecule type" value="Genomic_DNA"/>
</dbReference>
<reference evidence="1" key="1">
    <citation type="journal article" date="2015" name="Proc. Natl. Acad. Sci. U.S.A.">
        <title>Networks of energetic and metabolic interactions define dynamics in microbial communities.</title>
        <authorList>
            <person name="Embree M."/>
            <person name="Liu J.K."/>
            <person name="Al-Bassam M.M."/>
            <person name="Zengler K."/>
        </authorList>
    </citation>
    <scope>NUCLEOTIDE SEQUENCE</scope>
</reference>
<sequence>MPAENPLMSTGIPEASPPGEFRTLVSEAKCGQIHLNGENLA</sequence>
<protein>
    <submittedName>
        <fullName evidence="1">Uncharacterized protein</fullName>
    </submittedName>
</protein>
<evidence type="ECO:0000313" key="1">
    <source>
        <dbReference type="EMBL" id="KUG14935.1"/>
    </source>
</evidence>